<dbReference type="Proteomes" id="UP001296969">
    <property type="component" value="Unassembled WGS sequence"/>
</dbReference>
<reference evidence="3 5" key="1">
    <citation type="submission" date="2020-11" db="EMBL/GenBank/DDBJ databases">
        <title>Insectihabitans protaetiae gen. nov. sp. nov. and Insectihabitans allomyrinae sp. nov., isolated from larvae of Protaetia brevitarsis seulensis and Allomyrina dichotoma, respectively.</title>
        <authorList>
            <person name="Lee S.D."/>
            <person name="Byeon Y.-S."/>
            <person name="Kim S.-M."/>
            <person name="Yang H.L."/>
            <person name="Kim I.S."/>
        </authorList>
    </citation>
    <scope>NUCLEOTIDE SEQUENCE</scope>
    <source>
        <strain evidence="3">CWB-B4</strain>
        <strain evidence="2 5">CWB-B43</strain>
    </source>
</reference>
<gene>
    <name evidence="3" type="ORF">I2492_06625</name>
    <name evidence="2" type="ORF">I2493_06625</name>
</gene>
<evidence type="ECO:0000313" key="3">
    <source>
        <dbReference type="EMBL" id="MBK5175995.1"/>
    </source>
</evidence>
<proteinExistence type="predicted"/>
<protein>
    <recommendedName>
        <fullName evidence="6">DUF1795 domain-containing protein</fullName>
    </recommendedName>
</protein>
<dbReference type="RefSeq" id="WP_228397719.1">
    <property type="nucleotide sequence ID" value="NZ_JADRCP010000001.1"/>
</dbReference>
<evidence type="ECO:0000313" key="2">
    <source>
        <dbReference type="EMBL" id="MBK5072686.1"/>
    </source>
</evidence>
<keyword evidence="1" id="KW-0732">Signal</keyword>
<comment type="caution">
    <text evidence="3">The sequence shown here is derived from an EMBL/GenBank/DDBJ whole genome shotgun (WGS) entry which is preliminary data.</text>
</comment>
<feature type="chain" id="PRO_5038438206" description="DUF1795 domain-containing protein" evidence="1">
    <location>
        <begin position="26"/>
        <end position="180"/>
    </location>
</feature>
<evidence type="ECO:0000313" key="5">
    <source>
        <dbReference type="Proteomes" id="UP001296969"/>
    </source>
</evidence>
<accession>A0A9D7AHC4</accession>
<keyword evidence="5" id="KW-1185">Reference proteome</keyword>
<dbReference type="EMBL" id="JADRCP010000001">
    <property type="protein sequence ID" value="MBK5175995.1"/>
    <property type="molecule type" value="Genomic_DNA"/>
</dbReference>
<evidence type="ECO:0000313" key="4">
    <source>
        <dbReference type="Proteomes" id="UP000807542"/>
    </source>
</evidence>
<feature type="signal peptide" evidence="1">
    <location>
        <begin position="1"/>
        <end position="25"/>
    </location>
</feature>
<name>A0A9D7AHC4_9GAMM</name>
<dbReference type="Proteomes" id="UP000807542">
    <property type="component" value="Unassembled WGS sequence"/>
</dbReference>
<evidence type="ECO:0008006" key="6">
    <source>
        <dbReference type="Google" id="ProtNLM"/>
    </source>
</evidence>
<organism evidence="3 4">
    <name type="scientific">Limnobaculum xujianqingii</name>
    <dbReference type="NCBI Taxonomy" id="2738837"/>
    <lineage>
        <taxon>Bacteria</taxon>
        <taxon>Pseudomonadati</taxon>
        <taxon>Pseudomonadota</taxon>
        <taxon>Gammaproteobacteria</taxon>
        <taxon>Enterobacterales</taxon>
        <taxon>Budviciaceae</taxon>
        <taxon>Limnobaculum</taxon>
    </lineage>
</organism>
<dbReference type="EMBL" id="JADRCQ010000001">
    <property type="protein sequence ID" value="MBK5072686.1"/>
    <property type="molecule type" value="Genomic_DNA"/>
</dbReference>
<evidence type="ECO:0000256" key="1">
    <source>
        <dbReference type="SAM" id="SignalP"/>
    </source>
</evidence>
<sequence>MKIKTLLGMAMVFFTLVTVSGNSYADTKTRSVFNGKARMELPAEYQKMPDSKLKEAYSSSGRPKEAWYMTDRNTGAMITFSVFEMKGKKMAESNLRAVAEGMAEEFGSSPPTMREGKVNGRKVIWLELQKMSIKSSGKRASMMQLSEYRGSLLVTTLIVDNDKGDRHYSAGKRALKTLFY</sequence>
<dbReference type="AlphaFoldDB" id="A0A9D7AHC4"/>